<organism evidence="1 2">
    <name type="scientific">Terrimonas ginsenosidimutans</name>
    <dbReference type="NCBI Taxonomy" id="2908004"/>
    <lineage>
        <taxon>Bacteria</taxon>
        <taxon>Pseudomonadati</taxon>
        <taxon>Bacteroidota</taxon>
        <taxon>Chitinophagia</taxon>
        <taxon>Chitinophagales</taxon>
        <taxon>Chitinophagaceae</taxon>
        <taxon>Terrimonas</taxon>
    </lineage>
</organism>
<evidence type="ECO:0000313" key="1">
    <source>
        <dbReference type="EMBL" id="MCG2615538.1"/>
    </source>
</evidence>
<keyword evidence="2" id="KW-1185">Reference proteome</keyword>
<dbReference type="Proteomes" id="UP001165367">
    <property type="component" value="Unassembled WGS sequence"/>
</dbReference>
<name>A0ABS9KTC0_9BACT</name>
<comment type="caution">
    <text evidence="1">The sequence shown here is derived from an EMBL/GenBank/DDBJ whole genome shotgun (WGS) entry which is preliminary data.</text>
</comment>
<accession>A0ABS9KTC0</accession>
<proteinExistence type="predicted"/>
<dbReference type="RefSeq" id="WP_237873411.1">
    <property type="nucleotide sequence ID" value="NZ_JAKLTR010000009.1"/>
</dbReference>
<protein>
    <submittedName>
        <fullName evidence="1">Uncharacterized protein</fullName>
    </submittedName>
</protein>
<reference evidence="1" key="1">
    <citation type="submission" date="2022-01" db="EMBL/GenBank/DDBJ databases">
        <authorList>
            <person name="Jo J.-H."/>
            <person name="Im W.-T."/>
        </authorList>
    </citation>
    <scope>NUCLEOTIDE SEQUENCE</scope>
    <source>
        <strain evidence="1">NA20</strain>
    </source>
</reference>
<dbReference type="EMBL" id="JAKLTR010000009">
    <property type="protein sequence ID" value="MCG2615538.1"/>
    <property type="molecule type" value="Genomic_DNA"/>
</dbReference>
<sequence length="84" mass="9619">MLEKYQTLRTIYELVRNDDQPILSNISPREIILRQHSGWDVIVTHLYELKQEGLLEILQLNIAQIYLTGKGLEHAMAMTANAAA</sequence>
<evidence type="ECO:0000313" key="2">
    <source>
        <dbReference type="Proteomes" id="UP001165367"/>
    </source>
</evidence>
<gene>
    <name evidence="1" type="ORF">LZZ85_14655</name>
</gene>